<sequence>MQAGQVARSLREVMFPTQLHLCQAEEDARAVHSVDTGCHPS</sequence>
<dbReference type="EMBL" id="CYRY02023769">
    <property type="protein sequence ID" value="VCW97943.1"/>
    <property type="molecule type" value="Genomic_DNA"/>
</dbReference>
<protein>
    <submittedName>
        <fullName evidence="1">Uncharacterized protein</fullName>
    </submittedName>
</protein>
<proteinExistence type="predicted"/>
<accession>A0A9X9LWR7</accession>
<dbReference type="AlphaFoldDB" id="A0A9X9LWR7"/>
<name>A0A9X9LWR7_GULGU</name>
<dbReference type="Proteomes" id="UP000269945">
    <property type="component" value="Unassembled WGS sequence"/>
</dbReference>
<comment type="caution">
    <text evidence="1">The sequence shown here is derived from an EMBL/GenBank/DDBJ whole genome shotgun (WGS) entry which is preliminary data.</text>
</comment>
<evidence type="ECO:0000313" key="2">
    <source>
        <dbReference type="Proteomes" id="UP000269945"/>
    </source>
</evidence>
<gene>
    <name evidence="1" type="ORF">BN2614_LOCUS2</name>
</gene>
<evidence type="ECO:0000313" key="1">
    <source>
        <dbReference type="EMBL" id="VCW97943.1"/>
    </source>
</evidence>
<organism evidence="1 2">
    <name type="scientific">Gulo gulo</name>
    <name type="common">Wolverine</name>
    <name type="synonym">Gluton</name>
    <dbReference type="NCBI Taxonomy" id="48420"/>
    <lineage>
        <taxon>Eukaryota</taxon>
        <taxon>Metazoa</taxon>
        <taxon>Chordata</taxon>
        <taxon>Craniata</taxon>
        <taxon>Vertebrata</taxon>
        <taxon>Euteleostomi</taxon>
        <taxon>Mammalia</taxon>
        <taxon>Eutheria</taxon>
        <taxon>Laurasiatheria</taxon>
        <taxon>Carnivora</taxon>
        <taxon>Caniformia</taxon>
        <taxon>Musteloidea</taxon>
        <taxon>Mustelidae</taxon>
        <taxon>Guloninae</taxon>
        <taxon>Gulo</taxon>
    </lineage>
</organism>
<keyword evidence="2" id="KW-1185">Reference proteome</keyword>
<reference evidence="1 2" key="1">
    <citation type="submission" date="2018-10" db="EMBL/GenBank/DDBJ databases">
        <authorList>
            <person name="Ekblom R."/>
            <person name="Jareborg N."/>
        </authorList>
    </citation>
    <scope>NUCLEOTIDE SEQUENCE [LARGE SCALE GENOMIC DNA]</scope>
    <source>
        <tissue evidence="1">Muscle</tissue>
    </source>
</reference>